<accession>A0A833WIC1</accession>
<organism evidence="1 2">
    <name type="scientific">Phytophthora infestans</name>
    <name type="common">Potato late blight agent</name>
    <name type="synonym">Botrytis infestans</name>
    <dbReference type="NCBI Taxonomy" id="4787"/>
    <lineage>
        <taxon>Eukaryota</taxon>
        <taxon>Sar</taxon>
        <taxon>Stramenopiles</taxon>
        <taxon>Oomycota</taxon>
        <taxon>Peronosporomycetes</taxon>
        <taxon>Peronosporales</taxon>
        <taxon>Peronosporaceae</taxon>
        <taxon>Phytophthora</taxon>
    </lineage>
</organism>
<dbReference type="EMBL" id="WSZM01000095">
    <property type="protein sequence ID" value="KAF4042888.1"/>
    <property type="molecule type" value="Genomic_DNA"/>
</dbReference>
<dbReference type="Proteomes" id="UP000602510">
    <property type="component" value="Unassembled WGS sequence"/>
</dbReference>
<comment type="caution">
    <text evidence="1">The sequence shown here is derived from an EMBL/GenBank/DDBJ whole genome shotgun (WGS) entry which is preliminary data.</text>
</comment>
<evidence type="ECO:0000313" key="2">
    <source>
        <dbReference type="Proteomes" id="UP000602510"/>
    </source>
</evidence>
<gene>
    <name evidence="1" type="ORF">GN244_ATG04807</name>
</gene>
<keyword evidence="2" id="KW-1185">Reference proteome</keyword>
<dbReference type="AlphaFoldDB" id="A0A833WIC1"/>
<name>A0A833WIC1_PHYIN</name>
<protein>
    <submittedName>
        <fullName evidence="1">Uncharacterized protein</fullName>
    </submittedName>
</protein>
<proteinExistence type="predicted"/>
<sequence>MARQLYFRALAGDSAEQLDLTSVPDAVRGRLASLELEWDSLDGIAQRALLWDTGFGYSTFGKPIQIFTDGKHSMDDLVFSLDDFEDAGCDVLNCSQPDGTKYSQMFCYGDKVPLFNRCLIEDTQDDFEYGTMVWTTSTAAWFHRPMW</sequence>
<reference evidence="1" key="1">
    <citation type="submission" date="2020-04" db="EMBL/GenBank/DDBJ databases">
        <title>Hybrid Assembly of Korean Phytophthora infestans isolates.</title>
        <authorList>
            <person name="Prokchorchik M."/>
            <person name="Lee Y."/>
            <person name="Seo J."/>
            <person name="Cho J.-H."/>
            <person name="Park Y.-E."/>
            <person name="Jang D.-C."/>
            <person name="Im J.-S."/>
            <person name="Choi J.-G."/>
            <person name="Park H.-J."/>
            <person name="Lee G.-B."/>
            <person name="Lee Y.-G."/>
            <person name="Hong S.-Y."/>
            <person name="Cho K."/>
            <person name="Sohn K.H."/>
        </authorList>
    </citation>
    <scope>NUCLEOTIDE SEQUENCE</scope>
    <source>
        <strain evidence="1">KR_1_A1</strain>
    </source>
</reference>
<evidence type="ECO:0000313" key="1">
    <source>
        <dbReference type="EMBL" id="KAF4042888.1"/>
    </source>
</evidence>